<evidence type="ECO:0000256" key="8">
    <source>
        <dbReference type="PIRSR" id="PIRSR000294-1"/>
    </source>
</evidence>
<dbReference type="SUPFAM" id="SSF46626">
    <property type="entry name" value="Cytochrome c"/>
    <property type="match status" value="2"/>
</dbReference>
<dbReference type="EMBL" id="JRMP02000019">
    <property type="protein sequence ID" value="TLD92545.1"/>
    <property type="molecule type" value="Genomic_DNA"/>
</dbReference>
<dbReference type="OrthoDB" id="9805202at2"/>
<evidence type="ECO:0000313" key="13">
    <source>
        <dbReference type="Proteomes" id="UP000029714"/>
    </source>
</evidence>
<dbReference type="InterPro" id="IPR051395">
    <property type="entry name" value="Cytochrome_c_Peroxidase/MauG"/>
</dbReference>
<reference evidence="12 13" key="2">
    <citation type="journal article" date="2016" name="Infect. Immun.">
        <title>Helicobacter saguini, a Novel Helicobacter Isolated from Cotton-Top Tamarins with Ulcerative Colitis, Has Proinflammatory Properties and Induces Typhlocolitis and Dysplasia in Gnotobiotic IL-10-/- Mice.</title>
        <authorList>
            <person name="Shen Z."/>
            <person name="Mannion A."/>
            <person name="Whary M.T."/>
            <person name="Muthupalani S."/>
            <person name="Sheh A."/>
            <person name="Feng Y."/>
            <person name="Gong G."/>
            <person name="Vandamme P."/>
            <person name="Holcombe H.R."/>
            <person name="Paster B.J."/>
            <person name="Fox J.G."/>
        </authorList>
    </citation>
    <scope>NUCLEOTIDE SEQUENCE [LARGE SCALE GENOMIC DNA]</scope>
    <source>
        <strain evidence="12 13">MIT 97-6194</strain>
    </source>
</reference>
<feature type="binding site" description="axial binding residue" evidence="9">
    <location>
        <position position="103"/>
    </location>
    <ligand>
        <name>heme c</name>
        <dbReference type="ChEBI" id="CHEBI:61717"/>
        <label>1</label>
    </ligand>
    <ligandPart>
        <name>Fe</name>
        <dbReference type="ChEBI" id="CHEBI:18248"/>
    </ligandPart>
</feature>
<evidence type="ECO:0000256" key="3">
    <source>
        <dbReference type="ARBA" id="ARBA00022723"/>
    </source>
</evidence>
<dbReference type="Pfam" id="PF03150">
    <property type="entry name" value="CCP_MauG"/>
    <property type="match status" value="1"/>
</dbReference>
<feature type="binding site" description="covalent" evidence="8">
    <location>
        <position position="250"/>
    </location>
    <ligand>
        <name>heme c</name>
        <dbReference type="ChEBI" id="CHEBI:61717"/>
        <label>2</label>
    </ligand>
</feature>
<evidence type="ECO:0000256" key="9">
    <source>
        <dbReference type="PIRSR" id="PIRSR000294-2"/>
    </source>
</evidence>
<dbReference type="InterPro" id="IPR026259">
    <property type="entry name" value="MauG/Cytc_peroxidase"/>
</dbReference>
<evidence type="ECO:0000256" key="10">
    <source>
        <dbReference type="SAM" id="Phobius"/>
    </source>
</evidence>
<dbReference type="PANTHER" id="PTHR30600:SF7">
    <property type="entry name" value="CYTOCHROME C PEROXIDASE-RELATED"/>
    <property type="match status" value="1"/>
</dbReference>
<feature type="binding site" description="covalent" evidence="8">
    <location>
        <position position="99"/>
    </location>
    <ligand>
        <name>heme c</name>
        <dbReference type="ChEBI" id="CHEBI:61717"/>
        <label>1</label>
    </ligand>
</feature>
<evidence type="ECO:0000256" key="5">
    <source>
        <dbReference type="ARBA" id="ARBA00022764"/>
    </source>
</evidence>
<evidence type="ECO:0000256" key="2">
    <source>
        <dbReference type="ARBA" id="ARBA00022617"/>
    </source>
</evidence>
<dbReference type="GO" id="GO:0009055">
    <property type="term" value="F:electron transfer activity"/>
    <property type="evidence" value="ECO:0007669"/>
    <property type="project" value="InterPro"/>
</dbReference>
<evidence type="ECO:0000259" key="11">
    <source>
        <dbReference type="PROSITE" id="PS51007"/>
    </source>
</evidence>
<feature type="domain" description="Cytochrome c" evidence="11">
    <location>
        <begin position="236"/>
        <end position="343"/>
    </location>
</feature>
<comment type="cofactor">
    <cofactor evidence="8">
        <name>heme</name>
        <dbReference type="ChEBI" id="CHEBI:30413"/>
    </cofactor>
    <text evidence="8">Binds 2 heme groups.</text>
</comment>
<keyword evidence="10" id="KW-0472">Membrane</keyword>
<evidence type="ECO:0000256" key="7">
    <source>
        <dbReference type="ARBA" id="ARBA00023004"/>
    </source>
</evidence>
<feature type="binding site" description="covalent" evidence="8">
    <location>
        <position position="102"/>
    </location>
    <ligand>
        <name>heme c</name>
        <dbReference type="ChEBI" id="CHEBI:61717"/>
        <label>1</label>
    </ligand>
</feature>
<feature type="binding site" description="covalent" evidence="8">
    <location>
        <position position="253"/>
    </location>
    <ligand>
        <name>heme c</name>
        <dbReference type="ChEBI" id="CHEBI:61717"/>
        <label>2</label>
    </ligand>
</feature>
<dbReference type="RefSeq" id="WP_034571814.1">
    <property type="nucleotide sequence ID" value="NZ_JRMP02000019.1"/>
</dbReference>
<name>A0A4U8SZQ6_9HELI</name>
<reference evidence="12 13" key="1">
    <citation type="journal article" date="2014" name="Genome Announc.">
        <title>Draft genome sequences of eight enterohepatic helicobacter species isolated from both laboratory and wild rodents.</title>
        <authorList>
            <person name="Sheh A."/>
            <person name="Shen Z."/>
            <person name="Fox J.G."/>
        </authorList>
    </citation>
    <scope>NUCLEOTIDE SEQUENCE [LARGE SCALE GENOMIC DNA]</scope>
    <source>
        <strain evidence="12 13">MIT 97-6194</strain>
    </source>
</reference>
<dbReference type="GO" id="GO:0020037">
    <property type="term" value="F:heme binding"/>
    <property type="evidence" value="ECO:0007669"/>
    <property type="project" value="InterPro"/>
</dbReference>
<comment type="subcellular location">
    <subcellularLocation>
        <location evidence="1">Periplasm</location>
    </subcellularLocation>
</comment>
<evidence type="ECO:0000313" key="12">
    <source>
        <dbReference type="EMBL" id="TLD92545.1"/>
    </source>
</evidence>
<keyword evidence="7 9" id="KW-0408">Iron</keyword>
<dbReference type="InterPro" id="IPR004852">
    <property type="entry name" value="Di-haem_cyt_c_peroxidsae"/>
</dbReference>
<comment type="caution">
    <text evidence="12">The sequence shown here is derived from an EMBL/GenBank/DDBJ whole genome shotgun (WGS) entry which is preliminary data.</text>
</comment>
<dbReference type="GO" id="GO:0004130">
    <property type="term" value="F:cytochrome-c peroxidase activity"/>
    <property type="evidence" value="ECO:0007669"/>
    <property type="project" value="TreeGrafter"/>
</dbReference>
<comment type="PTM">
    <text evidence="8">Binds 2 heme groups per subunit.</text>
</comment>
<dbReference type="PANTHER" id="PTHR30600">
    <property type="entry name" value="CYTOCHROME C PEROXIDASE-RELATED"/>
    <property type="match status" value="1"/>
</dbReference>
<dbReference type="GO" id="GO:0046872">
    <property type="term" value="F:metal ion binding"/>
    <property type="evidence" value="ECO:0007669"/>
    <property type="project" value="UniProtKB-KW"/>
</dbReference>
<feature type="transmembrane region" description="Helical" evidence="10">
    <location>
        <begin position="6"/>
        <end position="29"/>
    </location>
</feature>
<sequence>MQPNNIFSKITFIASLFLCSYILLFHFVFSFEDIGAKLQEILNEAKKATLEPLPESNKLLTLQKSMFVKTPINMSKEQIELGKILYFDSRLSGNKLLSCNSCHNIALYGSSFVDIGKEKLNAPTLFNSLFNDAAHYKGDISRFDKEDSVIPAKNVVARASLHALSAENEMNADTKKIVSMITESSEYMSYFKRAYGVKVKVNAELIALSLSSFILTLNTFSRYDDFLAGNLRAMSVEEADGMRVFINRGCVACHNGVGLGGTMQPFEVMKNYKYSSIGGMTSNIDKMLKVPTLRNITLTAPYFHNGAIHKLEDAIQEMGNIQLGINLSNKEAKQIMIFFETLRGQVEITIPQLPKL</sequence>
<dbReference type="Gene3D" id="1.10.760.10">
    <property type="entry name" value="Cytochrome c-like domain"/>
    <property type="match status" value="2"/>
</dbReference>
<keyword evidence="3 9" id="KW-0479">Metal-binding</keyword>
<keyword evidence="2 8" id="KW-0349">Heme</keyword>
<keyword evidence="5" id="KW-0574">Periplasm</keyword>
<accession>A0A4U8SZQ6</accession>
<dbReference type="Proteomes" id="UP000029714">
    <property type="component" value="Unassembled WGS sequence"/>
</dbReference>
<keyword evidence="4" id="KW-0732">Signal</keyword>
<protein>
    <submittedName>
        <fullName evidence="12">C-type cytochrome</fullName>
    </submittedName>
</protein>
<dbReference type="InterPro" id="IPR009056">
    <property type="entry name" value="Cyt_c-like_dom"/>
</dbReference>
<evidence type="ECO:0000256" key="6">
    <source>
        <dbReference type="ARBA" id="ARBA00023002"/>
    </source>
</evidence>
<dbReference type="PIRSF" id="PIRSF000294">
    <property type="entry name" value="Cytochrome-c_peroxidase"/>
    <property type="match status" value="1"/>
</dbReference>
<keyword evidence="13" id="KW-1185">Reference proteome</keyword>
<evidence type="ECO:0000256" key="4">
    <source>
        <dbReference type="ARBA" id="ARBA00022729"/>
    </source>
</evidence>
<dbReference type="GO" id="GO:0042597">
    <property type="term" value="C:periplasmic space"/>
    <property type="evidence" value="ECO:0007669"/>
    <property type="project" value="UniProtKB-SubCell"/>
</dbReference>
<feature type="binding site" description="axial binding residue" evidence="9">
    <location>
        <position position="318"/>
    </location>
    <ligand>
        <name>heme c</name>
        <dbReference type="ChEBI" id="CHEBI:61717"/>
        <label>2</label>
    </ligand>
    <ligandPart>
        <name>Fe</name>
        <dbReference type="ChEBI" id="CHEBI:18248"/>
    </ligandPart>
</feature>
<keyword evidence="6" id="KW-0560">Oxidoreductase</keyword>
<keyword evidence="10" id="KW-1133">Transmembrane helix</keyword>
<organism evidence="12 13">
    <name type="scientific">Helicobacter saguini</name>
    <dbReference type="NCBI Taxonomy" id="1548018"/>
    <lineage>
        <taxon>Bacteria</taxon>
        <taxon>Pseudomonadati</taxon>
        <taxon>Campylobacterota</taxon>
        <taxon>Epsilonproteobacteria</taxon>
        <taxon>Campylobacterales</taxon>
        <taxon>Helicobacteraceae</taxon>
        <taxon>Helicobacter</taxon>
    </lineage>
</organism>
<dbReference type="PROSITE" id="PS51007">
    <property type="entry name" value="CYTC"/>
    <property type="match status" value="1"/>
</dbReference>
<gene>
    <name evidence="12" type="ORF">LS64_010180</name>
</gene>
<dbReference type="STRING" id="1548018.LS64_07080"/>
<proteinExistence type="predicted"/>
<feature type="binding site" description="axial binding residue" evidence="9">
    <location>
        <position position="254"/>
    </location>
    <ligand>
        <name>heme c</name>
        <dbReference type="ChEBI" id="CHEBI:61717"/>
        <label>2</label>
    </ligand>
    <ligandPart>
        <name>Fe</name>
        <dbReference type="ChEBI" id="CHEBI:18248"/>
    </ligandPart>
</feature>
<keyword evidence="10" id="KW-0812">Transmembrane</keyword>
<evidence type="ECO:0000256" key="1">
    <source>
        <dbReference type="ARBA" id="ARBA00004418"/>
    </source>
</evidence>
<dbReference type="AlphaFoldDB" id="A0A4U8SZQ6"/>
<dbReference type="InterPro" id="IPR036909">
    <property type="entry name" value="Cyt_c-like_dom_sf"/>
</dbReference>